<feature type="region of interest" description="Disordered" evidence="1">
    <location>
        <begin position="1"/>
        <end position="23"/>
    </location>
</feature>
<organism evidence="2">
    <name type="scientific">Rhizophora mucronata</name>
    <name type="common">Asiatic mangrove</name>
    <dbReference type="NCBI Taxonomy" id="61149"/>
    <lineage>
        <taxon>Eukaryota</taxon>
        <taxon>Viridiplantae</taxon>
        <taxon>Streptophyta</taxon>
        <taxon>Embryophyta</taxon>
        <taxon>Tracheophyta</taxon>
        <taxon>Spermatophyta</taxon>
        <taxon>Magnoliopsida</taxon>
        <taxon>eudicotyledons</taxon>
        <taxon>Gunneridae</taxon>
        <taxon>Pentapetalae</taxon>
        <taxon>rosids</taxon>
        <taxon>fabids</taxon>
        <taxon>Malpighiales</taxon>
        <taxon>Rhizophoraceae</taxon>
        <taxon>Rhizophora</taxon>
    </lineage>
</organism>
<accession>A0A2P2J5L8</accession>
<sequence length="23" mass="2645">MKKNLTLSQTRINRILPSKSSTK</sequence>
<evidence type="ECO:0000256" key="1">
    <source>
        <dbReference type="SAM" id="MobiDB-lite"/>
    </source>
</evidence>
<name>A0A2P2J5L8_RHIMU</name>
<dbReference type="EMBL" id="GGEC01008303">
    <property type="protein sequence ID" value="MBW88786.1"/>
    <property type="molecule type" value="Transcribed_RNA"/>
</dbReference>
<protein>
    <submittedName>
        <fullName evidence="2">Uncharacterized protein MANES_09G035300</fullName>
    </submittedName>
</protein>
<proteinExistence type="predicted"/>
<evidence type="ECO:0000313" key="2">
    <source>
        <dbReference type="EMBL" id="MBW88786.1"/>
    </source>
</evidence>
<dbReference type="AlphaFoldDB" id="A0A2P2J5L8"/>
<reference evidence="2" key="1">
    <citation type="submission" date="2018-02" db="EMBL/GenBank/DDBJ databases">
        <title>Rhizophora mucronata_Transcriptome.</title>
        <authorList>
            <person name="Meera S.P."/>
            <person name="Sreeshan A."/>
            <person name="Augustine A."/>
        </authorList>
    </citation>
    <scope>NUCLEOTIDE SEQUENCE</scope>
    <source>
        <tissue evidence="2">Leaf</tissue>
    </source>
</reference>